<evidence type="ECO:0000256" key="9">
    <source>
        <dbReference type="ARBA" id="ARBA00023125"/>
    </source>
</evidence>
<sequence length="403" mass="43839">MPDGTIHAEGMAAEETRVSTAAQSGAVVLAGHLLAAAKVARAATMRKGTIPVLTHLRVEADGGSVRIQGTDMERHAATAAPAQGSLPPTTVSASVLVDLLSRLPAEAEVQLEQRGADKELGRLVLRAPRLTVRALAYPPEDFPAAQDWKVRSTFSIPVPSLRRLFTLPAHAISTEETRFYLNGLYLHIATAPEVRLCTVATDGHRLALAEEPLPSGAEEMPSIIVPRHTVAMIRGLLTQRATGHVRVEVSDQAIRFSTPAWTVTSKAIDGTFPDWQRVVPHIDQARHRLKVPDPRGFIRLLEAAGCIATERSRPVRFERRRKDATVWVTMRSPDEGEAELQIPHDVASWDGDGVETEVGFQLRYLRDLAQAVPGGLTFHIQDGSAPMRAEFPAGLGVLMPMRV</sequence>
<evidence type="ECO:0000256" key="5">
    <source>
        <dbReference type="ARBA" id="ARBA00022679"/>
    </source>
</evidence>
<evidence type="ECO:0000259" key="12">
    <source>
        <dbReference type="Pfam" id="PF00712"/>
    </source>
</evidence>
<comment type="subcellular location">
    <subcellularLocation>
        <location evidence="1">Cytoplasm</location>
    </subcellularLocation>
</comment>
<keyword evidence="5 14" id="KW-0808">Transferase</keyword>
<keyword evidence="9" id="KW-0238">DNA-binding</keyword>
<evidence type="ECO:0000256" key="6">
    <source>
        <dbReference type="ARBA" id="ARBA00022695"/>
    </source>
</evidence>
<dbReference type="Pfam" id="PF02767">
    <property type="entry name" value="DNA_pol3_beta_2"/>
    <property type="match status" value="1"/>
</dbReference>
<feature type="domain" description="DNA polymerase III beta sliding clamp central" evidence="13">
    <location>
        <begin position="157"/>
        <end position="274"/>
    </location>
</feature>
<dbReference type="SUPFAM" id="SSF55979">
    <property type="entry name" value="DNA clamp"/>
    <property type="match status" value="3"/>
</dbReference>
<evidence type="ECO:0000259" key="13">
    <source>
        <dbReference type="Pfam" id="PF02767"/>
    </source>
</evidence>
<dbReference type="Pfam" id="PF00712">
    <property type="entry name" value="DNA_pol3_beta"/>
    <property type="match status" value="1"/>
</dbReference>
<keyword evidence="15" id="KW-1185">Reference proteome</keyword>
<accession>A0ABT1X134</accession>
<evidence type="ECO:0000313" key="15">
    <source>
        <dbReference type="Proteomes" id="UP001524642"/>
    </source>
</evidence>
<evidence type="ECO:0000256" key="11">
    <source>
        <dbReference type="ARBA" id="ARBA00033276"/>
    </source>
</evidence>
<name>A0ABT1X134_9PROT</name>
<dbReference type="NCBIfam" id="TIGR00663">
    <property type="entry name" value="dnan"/>
    <property type="match status" value="1"/>
</dbReference>
<dbReference type="Proteomes" id="UP001524642">
    <property type="component" value="Unassembled WGS sequence"/>
</dbReference>
<evidence type="ECO:0000256" key="4">
    <source>
        <dbReference type="ARBA" id="ARBA00022490"/>
    </source>
</evidence>
<dbReference type="CDD" id="cd00140">
    <property type="entry name" value="beta_clamp"/>
    <property type="match status" value="1"/>
</dbReference>
<evidence type="ECO:0000256" key="7">
    <source>
        <dbReference type="ARBA" id="ARBA00022705"/>
    </source>
</evidence>
<dbReference type="InterPro" id="IPR022634">
    <property type="entry name" value="DNA_polIII_beta_N"/>
</dbReference>
<evidence type="ECO:0000256" key="10">
    <source>
        <dbReference type="ARBA" id="ARBA00030988"/>
    </source>
</evidence>
<keyword evidence="8" id="KW-0239">DNA-directed DNA polymerase</keyword>
<dbReference type="EMBL" id="JANJOU010000003">
    <property type="protein sequence ID" value="MCR0981818.1"/>
    <property type="molecule type" value="Genomic_DNA"/>
</dbReference>
<keyword evidence="6 14" id="KW-0548">Nucleotidyltransferase</keyword>
<dbReference type="InterPro" id="IPR022637">
    <property type="entry name" value="DNA_polIII_beta_cen"/>
</dbReference>
<dbReference type="SMART" id="SM00480">
    <property type="entry name" value="POL3Bc"/>
    <property type="match status" value="1"/>
</dbReference>
<comment type="caution">
    <text evidence="14">The sequence shown here is derived from an EMBL/GenBank/DDBJ whole genome shotgun (WGS) entry which is preliminary data.</text>
</comment>
<dbReference type="PANTHER" id="PTHR30478">
    <property type="entry name" value="DNA POLYMERASE III SUBUNIT BETA"/>
    <property type="match status" value="1"/>
</dbReference>
<evidence type="ECO:0000256" key="1">
    <source>
        <dbReference type="ARBA" id="ARBA00004496"/>
    </source>
</evidence>
<dbReference type="GO" id="GO:0003887">
    <property type="term" value="F:DNA-directed DNA polymerase activity"/>
    <property type="evidence" value="ECO:0007669"/>
    <property type="project" value="UniProtKB-EC"/>
</dbReference>
<evidence type="ECO:0000256" key="8">
    <source>
        <dbReference type="ARBA" id="ARBA00022932"/>
    </source>
</evidence>
<keyword evidence="7" id="KW-0235">DNA replication</keyword>
<dbReference type="InterPro" id="IPR046938">
    <property type="entry name" value="DNA_clamp_sf"/>
</dbReference>
<dbReference type="InterPro" id="IPR001001">
    <property type="entry name" value="DNA_polIII_beta"/>
</dbReference>
<protein>
    <recommendedName>
        <fullName evidence="3">Beta sliding clamp</fullName>
    </recommendedName>
    <alternativeName>
        <fullName evidence="11">Beta-clamp processivity factor</fullName>
    </alternativeName>
    <alternativeName>
        <fullName evidence="10">DNA polymerase III beta sliding clamp subunit</fullName>
    </alternativeName>
</protein>
<proteinExistence type="inferred from homology"/>
<dbReference type="Gene3D" id="3.70.10.10">
    <property type="match status" value="1"/>
</dbReference>
<evidence type="ECO:0000256" key="2">
    <source>
        <dbReference type="ARBA" id="ARBA00010752"/>
    </source>
</evidence>
<dbReference type="Gene3D" id="3.10.150.10">
    <property type="entry name" value="DNA Polymerase III, subunit A, domain 2"/>
    <property type="match status" value="1"/>
</dbReference>
<comment type="similarity">
    <text evidence="2">Belongs to the beta sliding clamp family.</text>
</comment>
<dbReference type="PANTHER" id="PTHR30478:SF0">
    <property type="entry name" value="BETA SLIDING CLAMP"/>
    <property type="match status" value="1"/>
</dbReference>
<gene>
    <name evidence="14" type="primary">dnaN</name>
    <name evidence="14" type="ORF">NRP21_07125</name>
</gene>
<feature type="domain" description="DNA polymerase III beta sliding clamp N-terminal" evidence="12">
    <location>
        <begin position="34"/>
        <end position="143"/>
    </location>
</feature>
<keyword evidence="4" id="KW-0963">Cytoplasm</keyword>
<organism evidence="14 15">
    <name type="scientific">Roseomonas populi</name>
    <dbReference type="NCBI Taxonomy" id="3121582"/>
    <lineage>
        <taxon>Bacteria</taxon>
        <taxon>Pseudomonadati</taxon>
        <taxon>Pseudomonadota</taxon>
        <taxon>Alphaproteobacteria</taxon>
        <taxon>Acetobacterales</taxon>
        <taxon>Roseomonadaceae</taxon>
        <taxon>Roseomonas</taxon>
    </lineage>
</organism>
<evidence type="ECO:0000313" key="14">
    <source>
        <dbReference type="EMBL" id="MCR0981818.1"/>
    </source>
</evidence>
<reference evidence="14 15" key="1">
    <citation type="submission" date="2022-06" db="EMBL/GenBank/DDBJ databases">
        <title>Roseomonas CN29.</title>
        <authorList>
            <person name="Cheng Y."/>
            <person name="He X."/>
        </authorList>
    </citation>
    <scope>NUCLEOTIDE SEQUENCE [LARGE SCALE GENOMIC DNA]</scope>
    <source>
        <strain evidence="14 15">CN29</strain>
    </source>
</reference>
<evidence type="ECO:0000256" key="3">
    <source>
        <dbReference type="ARBA" id="ARBA00021035"/>
    </source>
</evidence>
<dbReference type="RefSeq" id="WP_257715480.1">
    <property type="nucleotide sequence ID" value="NZ_JANJOU010000003.1"/>
</dbReference>